<keyword evidence="3" id="KW-0378">Hydrolase</keyword>
<dbReference type="Proteomes" id="UP000886595">
    <property type="component" value="Unassembled WGS sequence"/>
</dbReference>
<organism evidence="6 7">
    <name type="scientific">Brassica carinata</name>
    <name type="common">Ethiopian mustard</name>
    <name type="synonym">Abyssinian cabbage</name>
    <dbReference type="NCBI Taxonomy" id="52824"/>
    <lineage>
        <taxon>Eukaryota</taxon>
        <taxon>Viridiplantae</taxon>
        <taxon>Streptophyta</taxon>
        <taxon>Embryophyta</taxon>
        <taxon>Tracheophyta</taxon>
        <taxon>Spermatophyta</taxon>
        <taxon>Magnoliopsida</taxon>
        <taxon>eudicotyledons</taxon>
        <taxon>Gunneridae</taxon>
        <taxon>Pentapetalae</taxon>
        <taxon>rosids</taxon>
        <taxon>malvids</taxon>
        <taxon>Brassicales</taxon>
        <taxon>Brassicaceae</taxon>
        <taxon>Brassiceae</taxon>
        <taxon>Brassica</taxon>
    </lineage>
</organism>
<name>A0A8X7U5E3_BRACI</name>
<dbReference type="GO" id="GO:0008234">
    <property type="term" value="F:cysteine-type peptidase activity"/>
    <property type="evidence" value="ECO:0007669"/>
    <property type="project" value="InterPro"/>
</dbReference>
<dbReference type="EMBL" id="JAAMPC010000014">
    <property type="protein sequence ID" value="KAG2265874.1"/>
    <property type="molecule type" value="Genomic_DNA"/>
</dbReference>
<dbReference type="Gene3D" id="3.40.395.10">
    <property type="entry name" value="Adenoviral Proteinase, Chain A"/>
    <property type="match status" value="1"/>
</dbReference>
<dbReference type="OrthoDB" id="1070386at2759"/>
<comment type="similarity">
    <text evidence="1">Belongs to the peptidase C48 family.</text>
</comment>
<evidence type="ECO:0000259" key="5">
    <source>
        <dbReference type="PROSITE" id="PS50600"/>
    </source>
</evidence>
<protein>
    <recommendedName>
        <fullName evidence="5">Ubiquitin-like protease family profile domain-containing protein</fullName>
    </recommendedName>
</protein>
<evidence type="ECO:0000256" key="1">
    <source>
        <dbReference type="ARBA" id="ARBA00005234"/>
    </source>
</evidence>
<evidence type="ECO:0000256" key="4">
    <source>
        <dbReference type="SAM" id="MobiDB-lite"/>
    </source>
</evidence>
<sequence length="645" mass="72769">MVEAVPSLTEVVQEMCSDSEGDSDEEHDGMSEKPKRKTLSPGHARNVDKQTNVFFRSIIDEDPLRPIDESNLVWSDEEDDEKVNNMVYLINTNFQFTKSMFVGGLSKLDVDRRRETDNLTSKAKKSKKLPVLTPLNDPGYIASLVIEKMKPEFQTMDGNIMQACRRVDSIEGSLVGLVHSVFGKLKEEMLESVRHLITVLTKEEGAAPATIPHNLTNTAVRQNGIVPDSNSSPVIEANDQTIRNILGNLSSYSTPPNSPRLSQAENPTPKYNKGGLYYEAGGDNVNDSFAPSAHSQNHQRAVEINQPLEEENRVHGPLMDMPSFSLGLTQEEALNGNHGITFKESVRHQPESIVKAVDNIEVQHQGRKNKRQKCVPHALFEDYECGPEIVSRVKKSQNFIFSSHERNLIHRKYARLLQRVNRHFVYKVGGVSVLGKDILLVERSKFLTSKVVDILIRLVQYTVQQQFTAHTQHRDVFLDNTYASAITKTYPKFCKSRKKDTYIFPRGVVKIFTTRDDAFLQPTRYYFPLNVGKKHWVGICLDSNTSLFTDAMMEKHLQPHLLMLPYLLRLSMQVSGTDEPKRFAVERPKDLSQTKNPSDAGLMAVLFMSTHAVYGLEACKNINTDVLVEAGRSAAVMAFECKDML</sequence>
<feature type="compositionally biased region" description="Acidic residues" evidence="4">
    <location>
        <begin position="17"/>
        <end position="27"/>
    </location>
</feature>
<reference evidence="6 7" key="1">
    <citation type="submission" date="2020-02" db="EMBL/GenBank/DDBJ databases">
        <authorList>
            <person name="Ma Q."/>
            <person name="Huang Y."/>
            <person name="Song X."/>
            <person name="Pei D."/>
        </authorList>
    </citation>
    <scope>NUCLEOTIDE SEQUENCE [LARGE SCALE GENOMIC DNA]</scope>
    <source>
        <strain evidence="6">Sxm20200214</strain>
        <tissue evidence="6">Leaf</tissue>
    </source>
</reference>
<dbReference type="Pfam" id="PF02902">
    <property type="entry name" value="Peptidase_C48"/>
    <property type="match status" value="1"/>
</dbReference>
<dbReference type="PROSITE" id="PS50600">
    <property type="entry name" value="ULP_PROTEASE"/>
    <property type="match status" value="1"/>
</dbReference>
<dbReference type="SUPFAM" id="SSF54001">
    <property type="entry name" value="Cysteine proteinases"/>
    <property type="match status" value="1"/>
</dbReference>
<dbReference type="AlphaFoldDB" id="A0A8X7U5E3"/>
<dbReference type="InterPro" id="IPR003653">
    <property type="entry name" value="Peptidase_C48_C"/>
</dbReference>
<dbReference type="GO" id="GO:0006508">
    <property type="term" value="P:proteolysis"/>
    <property type="evidence" value="ECO:0007669"/>
    <property type="project" value="UniProtKB-KW"/>
</dbReference>
<evidence type="ECO:0000313" key="7">
    <source>
        <dbReference type="Proteomes" id="UP000886595"/>
    </source>
</evidence>
<comment type="caution">
    <text evidence="6">The sequence shown here is derived from an EMBL/GenBank/DDBJ whole genome shotgun (WGS) entry which is preliminary data.</text>
</comment>
<feature type="domain" description="Ubiquitin-like protease family profile" evidence="5">
    <location>
        <begin position="431"/>
        <end position="611"/>
    </location>
</feature>
<feature type="region of interest" description="Disordered" evidence="4">
    <location>
        <begin position="13"/>
        <end position="46"/>
    </location>
</feature>
<dbReference type="InterPro" id="IPR038765">
    <property type="entry name" value="Papain-like_cys_pep_sf"/>
</dbReference>
<keyword evidence="2" id="KW-0645">Protease</keyword>
<gene>
    <name evidence="6" type="ORF">Bca52824_072953</name>
</gene>
<feature type="region of interest" description="Disordered" evidence="4">
    <location>
        <begin position="247"/>
        <end position="274"/>
    </location>
</feature>
<evidence type="ECO:0000256" key="3">
    <source>
        <dbReference type="ARBA" id="ARBA00022801"/>
    </source>
</evidence>
<keyword evidence="7" id="KW-1185">Reference proteome</keyword>
<accession>A0A8X7U5E3</accession>
<evidence type="ECO:0000313" key="6">
    <source>
        <dbReference type="EMBL" id="KAG2265874.1"/>
    </source>
</evidence>
<evidence type="ECO:0000256" key="2">
    <source>
        <dbReference type="ARBA" id="ARBA00022670"/>
    </source>
</evidence>
<proteinExistence type="inferred from homology"/>
<feature type="compositionally biased region" description="Polar residues" evidence="4">
    <location>
        <begin position="247"/>
        <end position="266"/>
    </location>
</feature>